<evidence type="ECO:0000313" key="3">
    <source>
        <dbReference type="EMBL" id="MEA0971249.1"/>
    </source>
</evidence>
<evidence type="ECO:0000313" key="4">
    <source>
        <dbReference type="Proteomes" id="UP001291687"/>
    </source>
</evidence>
<reference evidence="3 4" key="1">
    <citation type="submission" date="2023-03" db="EMBL/GenBank/DDBJ databases">
        <title>Host association and intracellularity evolved multiple times independently in the Rickettsiales.</title>
        <authorList>
            <person name="Castelli M."/>
            <person name="Nardi T."/>
            <person name="Gammuto L."/>
            <person name="Bellinzona G."/>
            <person name="Sabaneyeva E."/>
            <person name="Potekhin A."/>
            <person name="Serra V."/>
            <person name="Petroni G."/>
            <person name="Sassera D."/>
        </authorList>
    </citation>
    <scope>NUCLEOTIDE SEQUENCE [LARGE SCALE GENOMIC DNA]</scope>
    <source>
        <strain evidence="3 4">Sr 2-6</strain>
    </source>
</reference>
<dbReference type="InterPro" id="IPR002110">
    <property type="entry name" value="Ankyrin_rpt"/>
</dbReference>
<dbReference type="Proteomes" id="UP001291687">
    <property type="component" value="Unassembled WGS sequence"/>
</dbReference>
<keyword evidence="2" id="KW-0040">ANK repeat</keyword>
<dbReference type="SUPFAM" id="SSF48403">
    <property type="entry name" value="Ankyrin repeat"/>
    <property type="match status" value="1"/>
</dbReference>
<organism evidence="3 4">
    <name type="scientific">Candidatus Megaera venefica</name>
    <dbReference type="NCBI Taxonomy" id="2055910"/>
    <lineage>
        <taxon>Bacteria</taxon>
        <taxon>Pseudomonadati</taxon>
        <taxon>Pseudomonadota</taxon>
        <taxon>Alphaproteobacteria</taxon>
        <taxon>Rickettsiales</taxon>
        <taxon>Rickettsiaceae</taxon>
        <taxon>Candidatus Megaera</taxon>
    </lineage>
</organism>
<name>A0ABU5NDK9_9RICK</name>
<dbReference type="Gene3D" id="1.25.40.20">
    <property type="entry name" value="Ankyrin repeat-containing domain"/>
    <property type="match status" value="1"/>
</dbReference>
<gene>
    <name evidence="3" type="ORF">Megvenef_01222</name>
</gene>
<proteinExistence type="predicted"/>
<dbReference type="Pfam" id="PF12796">
    <property type="entry name" value="Ank_2"/>
    <property type="match status" value="1"/>
</dbReference>
<dbReference type="PANTHER" id="PTHR24198:SF194">
    <property type="entry name" value="INVERSIN-A"/>
    <property type="match status" value="1"/>
</dbReference>
<evidence type="ECO:0000256" key="2">
    <source>
        <dbReference type="ARBA" id="ARBA00023043"/>
    </source>
</evidence>
<keyword evidence="4" id="KW-1185">Reference proteome</keyword>
<dbReference type="EMBL" id="JARJFB010000100">
    <property type="protein sequence ID" value="MEA0971249.1"/>
    <property type="molecule type" value="Genomic_DNA"/>
</dbReference>
<evidence type="ECO:0000256" key="1">
    <source>
        <dbReference type="ARBA" id="ARBA00022737"/>
    </source>
</evidence>
<dbReference type="PANTHER" id="PTHR24198">
    <property type="entry name" value="ANKYRIN REPEAT AND PROTEIN KINASE DOMAIN-CONTAINING PROTEIN"/>
    <property type="match status" value="1"/>
</dbReference>
<comment type="caution">
    <text evidence="3">The sequence shown here is derived from an EMBL/GenBank/DDBJ whole genome shotgun (WGS) entry which is preliminary data.</text>
</comment>
<dbReference type="InterPro" id="IPR036770">
    <property type="entry name" value="Ankyrin_rpt-contain_sf"/>
</dbReference>
<dbReference type="SMART" id="SM00248">
    <property type="entry name" value="ANK"/>
    <property type="match status" value="7"/>
</dbReference>
<sequence length="876" mass="98111">MKTNSPEAQAAVFQSINAKNIEQLRATIVNGADLNFVLDGSTPLIQSIRAGFKDGIELLLENNPQINLQFPDLYDTALNAAIAINNTDLALNLIKRGADINFVSSSVIATPLGMAIQTGNLDFATYLISQGAEIYPHTTTSTPLKNAATAFHTDQRAAIELLFQYSEQIAQNQLMDAITMLIGYDPNNITHILLPKVANINSTVENNKTLLDIAIERRANDFAINLIQQGAKIKAEHFEIAQGQGNYELAELLRTTHASVLVPAPLTAEIDINFNIATAAISVVQTPSVYQIDPISKSALNNDFLTVEQAQQLLEDYRFHQSLTDRSFLNFGYTREQISSIIDTPLQDGKTLLSKFIDWNNIEHATVLLREYGAKVEFEHFKIVREKMTNPHLRHQAQDMLRLLDEAQMYHIEQVPLRTLSDAIKCHPRLADQLLSEGWAVNVDTIMMDLADAIARGNHHVIKILLNHNAPLDWNQQIEGDALGDSLLMKLARDPLDFTAVADYITMKDSMGLPIFKMNRENKNGQKLIDIFKAKLDAEGPTHMPIISLLRACGSSEPNSIIVPETSLKLDIDNIHNTLNENPFRDIQQGLHQDYDIDSLDNSQIFAEIRSYIASNEVRLRLLLGDQSGEALEKGLKNLDDIDQYAGDIRNEHNNKWITRQEVVLVYLTAKKIGILDKFIEVITEMHSCAWGMVVNLYKIIQNDWNLTDFRPVIDFRPLEQDQDPLAENVYKILSSSGMSAKMLDHVVEKFFKDISNNVKPKDYSVETELVMGCFVRTFEGIVGESGKHPFEVYSKDIKSFLAVIEALVMSYDADETPTNPLYGIMHANKSAEVEERVAIIEALSNSNFSDQILVLENTSLEEGEVVLMADLSILP</sequence>
<keyword evidence="1" id="KW-0677">Repeat</keyword>
<accession>A0ABU5NDK9</accession>
<protein>
    <submittedName>
        <fullName evidence="3">Ankyrin repeat-containing protein</fullName>
    </submittedName>
</protein>
<dbReference type="RefSeq" id="WP_322777151.1">
    <property type="nucleotide sequence ID" value="NZ_JARJFB010000100.1"/>
</dbReference>